<dbReference type="EMBL" id="CAFBLP010000124">
    <property type="protein sequence ID" value="CAB4893119.1"/>
    <property type="molecule type" value="Genomic_DNA"/>
</dbReference>
<gene>
    <name evidence="1" type="ORF">UFOPK3376_02995</name>
</gene>
<sequence>MEGKQIPDEVRGPLVAYNTDIHEIASQYQMDDRERAMIRRAKDLGIYEWLLTRSAGFWGTPEDIAARLKAHEAAGLDKWMFYIGRDEATREAEVRVITDEIMPLLAKA</sequence>
<evidence type="ECO:0000313" key="1">
    <source>
        <dbReference type="EMBL" id="CAB4893119.1"/>
    </source>
</evidence>
<dbReference type="InterPro" id="IPR036661">
    <property type="entry name" value="Luciferase-like_sf"/>
</dbReference>
<dbReference type="AlphaFoldDB" id="A0A6J7FL62"/>
<dbReference type="Gene3D" id="3.20.20.30">
    <property type="entry name" value="Luciferase-like domain"/>
    <property type="match status" value="1"/>
</dbReference>
<reference evidence="1" key="1">
    <citation type="submission" date="2020-05" db="EMBL/GenBank/DDBJ databases">
        <authorList>
            <person name="Chiriac C."/>
            <person name="Salcher M."/>
            <person name="Ghai R."/>
            <person name="Kavagutti S V."/>
        </authorList>
    </citation>
    <scope>NUCLEOTIDE SEQUENCE</scope>
</reference>
<protein>
    <submittedName>
        <fullName evidence="1">Unannotated protein</fullName>
    </submittedName>
</protein>
<dbReference type="GO" id="GO:0016705">
    <property type="term" value="F:oxidoreductase activity, acting on paired donors, with incorporation or reduction of molecular oxygen"/>
    <property type="evidence" value="ECO:0007669"/>
    <property type="project" value="InterPro"/>
</dbReference>
<accession>A0A6J7FL62</accession>
<dbReference type="SUPFAM" id="SSF51679">
    <property type="entry name" value="Bacterial luciferase-like"/>
    <property type="match status" value="1"/>
</dbReference>
<organism evidence="1">
    <name type="scientific">freshwater metagenome</name>
    <dbReference type="NCBI Taxonomy" id="449393"/>
    <lineage>
        <taxon>unclassified sequences</taxon>
        <taxon>metagenomes</taxon>
        <taxon>ecological metagenomes</taxon>
    </lineage>
</organism>
<name>A0A6J7FL62_9ZZZZ</name>
<proteinExistence type="predicted"/>